<dbReference type="EMBL" id="JANVFT010000019">
    <property type="protein sequence ID" value="KAJ4497778.1"/>
    <property type="molecule type" value="Genomic_DNA"/>
</dbReference>
<organism evidence="1 2">
    <name type="scientific">Lentinula lateritia</name>
    <dbReference type="NCBI Taxonomy" id="40482"/>
    <lineage>
        <taxon>Eukaryota</taxon>
        <taxon>Fungi</taxon>
        <taxon>Dikarya</taxon>
        <taxon>Basidiomycota</taxon>
        <taxon>Agaricomycotina</taxon>
        <taxon>Agaricomycetes</taxon>
        <taxon>Agaricomycetidae</taxon>
        <taxon>Agaricales</taxon>
        <taxon>Marasmiineae</taxon>
        <taxon>Omphalotaceae</taxon>
        <taxon>Lentinula</taxon>
    </lineage>
</organism>
<name>A0ABQ8VN17_9AGAR</name>
<protein>
    <submittedName>
        <fullName evidence="1">Uncharacterized protein</fullName>
    </submittedName>
</protein>
<gene>
    <name evidence="1" type="ORF">C8R41DRAFT_917162</name>
</gene>
<keyword evidence="2" id="KW-1185">Reference proteome</keyword>
<evidence type="ECO:0000313" key="2">
    <source>
        <dbReference type="Proteomes" id="UP001150217"/>
    </source>
</evidence>
<reference evidence="1" key="1">
    <citation type="submission" date="2022-08" db="EMBL/GenBank/DDBJ databases">
        <title>A Global Phylogenomic Analysis of the Shiitake Genus Lentinula.</title>
        <authorList>
            <consortium name="DOE Joint Genome Institute"/>
            <person name="Sierra-Patev S."/>
            <person name="Min B."/>
            <person name="Naranjo-Ortiz M."/>
            <person name="Looney B."/>
            <person name="Konkel Z."/>
            <person name="Slot J.C."/>
            <person name="Sakamoto Y."/>
            <person name="Steenwyk J.L."/>
            <person name="Rokas A."/>
            <person name="Carro J."/>
            <person name="Camarero S."/>
            <person name="Ferreira P."/>
            <person name="Molpeceres G."/>
            <person name="Ruiz-Duenas F.J."/>
            <person name="Serrano A."/>
            <person name="Henrissat B."/>
            <person name="Drula E."/>
            <person name="Hughes K.W."/>
            <person name="Mata J.L."/>
            <person name="Ishikawa N.K."/>
            <person name="Vargas-Isla R."/>
            <person name="Ushijima S."/>
            <person name="Smith C.A."/>
            <person name="Ahrendt S."/>
            <person name="Andreopoulos W."/>
            <person name="He G."/>
            <person name="Labutti K."/>
            <person name="Lipzen A."/>
            <person name="Ng V."/>
            <person name="Riley R."/>
            <person name="Sandor L."/>
            <person name="Barry K."/>
            <person name="Martinez A.T."/>
            <person name="Xiao Y."/>
            <person name="Gibbons J.G."/>
            <person name="Terashima K."/>
            <person name="Grigoriev I.V."/>
            <person name="Hibbett D.S."/>
        </authorList>
    </citation>
    <scope>NUCLEOTIDE SEQUENCE</scope>
    <source>
        <strain evidence="1">RHP3577 ss4</strain>
    </source>
</reference>
<proteinExistence type="predicted"/>
<dbReference type="Proteomes" id="UP001150217">
    <property type="component" value="Unassembled WGS sequence"/>
</dbReference>
<accession>A0ABQ8VN17</accession>
<evidence type="ECO:0000313" key="1">
    <source>
        <dbReference type="EMBL" id="KAJ4497778.1"/>
    </source>
</evidence>
<comment type="caution">
    <text evidence="1">The sequence shown here is derived from an EMBL/GenBank/DDBJ whole genome shotgun (WGS) entry which is preliminary data.</text>
</comment>
<sequence length="171" mass="19365">MSNVYIFRVQNRQESPSNATENKLFPIIPASHHSSEFSLGDIREAQCSELGPDLRCPSIITHVLSVYAEPIPTKHPVRIPVADADLADLLIDLPSVVTFIEDALRDEGIVLRKGNLEARLSSQLTTLIYFIVLMHTQRGACRPEEIIQKFNNFQSFSHSGQYNEQKMLFRN</sequence>